<dbReference type="Proteomes" id="UP001293593">
    <property type="component" value="Unassembled WGS sequence"/>
</dbReference>
<sequence length="87" mass="9438">MVNEASIIHEAKTASTITIKGILSLLMQSVDGNDGDKRVISLAMGVPTIHTCFHTTNVVQEPIVDTLQYHKFNGYAPTVGLLQTRSV</sequence>
<dbReference type="InterPro" id="IPR015421">
    <property type="entry name" value="PyrdxlP-dep_Trfase_major"/>
</dbReference>
<dbReference type="EMBL" id="JAWXYG010000020">
    <property type="protein sequence ID" value="KAK4252791.1"/>
    <property type="molecule type" value="Genomic_DNA"/>
</dbReference>
<dbReference type="AlphaFoldDB" id="A0AAE1MAR1"/>
<gene>
    <name evidence="1" type="ORF">QN277_014333</name>
</gene>
<dbReference type="Gene3D" id="3.40.640.10">
    <property type="entry name" value="Type I PLP-dependent aspartate aminotransferase-like (Major domain)"/>
    <property type="match status" value="1"/>
</dbReference>
<keyword evidence="2" id="KW-1185">Reference proteome</keyword>
<dbReference type="InterPro" id="IPR015422">
    <property type="entry name" value="PyrdxlP-dep_Trfase_small"/>
</dbReference>
<reference evidence="1" key="1">
    <citation type="submission" date="2023-10" db="EMBL/GenBank/DDBJ databases">
        <title>Chromosome-level genome of the transformable northern wattle, Acacia crassicarpa.</title>
        <authorList>
            <person name="Massaro I."/>
            <person name="Sinha N.R."/>
            <person name="Poethig S."/>
            <person name="Leichty A.R."/>
        </authorList>
    </citation>
    <scope>NUCLEOTIDE SEQUENCE</scope>
    <source>
        <strain evidence="1">Acra3RX</strain>
        <tissue evidence="1">Leaf</tissue>
    </source>
</reference>
<dbReference type="PANTHER" id="PTHR45744:SF2">
    <property type="entry name" value="TYROSINE AMINOTRANSFERASE"/>
    <property type="match status" value="1"/>
</dbReference>
<dbReference type="Gene3D" id="3.90.1150.10">
    <property type="entry name" value="Aspartate Aminotransferase, domain 1"/>
    <property type="match status" value="1"/>
</dbReference>
<organism evidence="1 2">
    <name type="scientific">Acacia crassicarpa</name>
    <name type="common">northern wattle</name>
    <dbReference type="NCBI Taxonomy" id="499986"/>
    <lineage>
        <taxon>Eukaryota</taxon>
        <taxon>Viridiplantae</taxon>
        <taxon>Streptophyta</taxon>
        <taxon>Embryophyta</taxon>
        <taxon>Tracheophyta</taxon>
        <taxon>Spermatophyta</taxon>
        <taxon>Magnoliopsida</taxon>
        <taxon>eudicotyledons</taxon>
        <taxon>Gunneridae</taxon>
        <taxon>Pentapetalae</taxon>
        <taxon>rosids</taxon>
        <taxon>fabids</taxon>
        <taxon>Fabales</taxon>
        <taxon>Fabaceae</taxon>
        <taxon>Caesalpinioideae</taxon>
        <taxon>mimosoid clade</taxon>
        <taxon>Acacieae</taxon>
        <taxon>Acacia</taxon>
    </lineage>
</organism>
<dbReference type="PANTHER" id="PTHR45744">
    <property type="entry name" value="TYROSINE AMINOTRANSFERASE"/>
    <property type="match status" value="1"/>
</dbReference>
<protein>
    <submittedName>
        <fullName evidence="1">Uncharacterized protein</fullName>
    </submittedName>
</protein>
<evidence type="ECO:0000313" key="1">
    <source>
        <dbReference type="EMBL" id="KAK4252791.1"/>
    </source>
</evidence>
<dbReference type="GO" id="GO:0004838">
    <property type="term" value="F:L-tyrosine-2-oxoglutarate transaminase activity"/>
    <property type="evidence" value="ECO:0007669"/>
    <property type="project" value="TreeGrafter"/>
</dbReference>
<accession>A0AAE1MAR1</accession>
<comment type="caution">
    <text evidence="1">The sequence shown here is derived from an EMBL/GenBank/DDBJ whole genome shotgun (WGS) entry which is preliminary data.</text>
</comment>
<dbReference type="GO" id="GO:0006572">
    <property type="term" value="P:L-tyrosine catabolic process"/>
    <property type="evidence" value="ECO:0007669"/>
    <property type="project" value="TreeGrafter"/>
</dbReference>
<proteinExistence type="predicted"/>
<evidence type="ECO:0000313" key="2">
    <source>
        <dbReference type="Proteomes" id="UP001293593"/>
    </source>
</evidence>
<name>A0AAE1MAR1_9FABA</name>